<keyword evidence="1" id="KW-0472">Membrane</keyword>
<keyword evidence="1" id="KW-0812">Transmembrane</keyword>
<gene>
    <name evidence="2" type="ORF">GAK29_04605</name>
</gene>
<dbReference type="Proteomes" id="UP000490535">
    <property type="component" value="Unassembled WGS sequence"/>
</dbReference>
<evidence type="ECO:0000256" key="1">
    <source>
        <dbReference type="SAM" id="Phobius"/>
    </source>
</evidence>
<accession>A0A833UMQ9</accession>
<dbReference type="AlphaFoldDB" id="A0A833UMQ9"/>
<sequence length="171" mass="20653">MFIAHLPSGYILARLLHQKFKQTKISHKAFFSVVMLGAIFPDIDLFYFYLFDHRSVHHHKYFLHWFSFWIPIFVIALIYLVKTKYNSKMAWMFSLFASAALLHIFLDTFVGDVWLFAPFIDQPYVFIEVSARYQPWWLNFIFHWSFFVEILICIIALILFIQKRKKLKKSI</sequence>
<name>A0A833UMQ9_ACIBZ</name>
<comment type="caution">
    <text evidence="2">The sequence shown here is derived from an EMBL/GenBank/DDBJ whole genome shotgun (WGS) entry which is preliminary data.</text>
</comment>
<dbReference type="InterPro" id="IPR007404">
    <property type="entry name" value="YdjM-like"/>
</dbReference>
<feature type="transmembrane region" description="Helical" evidence="1">
    <location>
        <begin position="29"/>
        <end position="50"/>
    </location>
</feature>
<dbReference type="EMBL" id="WNDP01000221">
    <property type="protein sequence ID" value="KAF1015313.1"/>
    <property type="molecule type" value="Genomic_DNA"/>
</dbReference>
<dbReference type="Pfam" id="PF04307">
    <property type="entry name" value="YdjM"/>
    <property type="match status" value="1"/>
</dbReference>
<proteinExistence type="predicted"/>
<evidence type="ECO:0000313" key="2">
    <source>
        <dbReference type="EMBL" id="KAF1015313.1"/>
    </source>
</evidence>
<evidence type="ECO:0000313" key="3">
    <source>
        <dbReference type="Proteomes" id="UP000490535"/>
    </source>
</evidence>
<organism evidence="2 3">
    <name type="scientific">Acinetobacter bereziniae</name>
    <name type="common">Acinetobacter genomosp. 10</name>
    <dbReference type="NCBI Taxonomy" id="106648"/>
    <lineage>
        <taxon>Bacteria</taxon>
        <taxon>Pseudomonadati</taxon>
        <taxon>Pseudomonadota</taxon>
        <taxon>Gammaproteobacteria</taxon>
        <taxon>Moraxellales</taxon>
        <taxon>Moraxellaceae</taxon>
        <taxon>Acinetobacter</taxon>
    </lineage>
</organism>
<protein>
    <recommendedName>
        <fullName evidence="4">Metal-dependent hydrolase</fullName>
    </recommendedName>
</protein>
<feature type="transmembrane region" description="Helical" evidence="1">
    <location>
        <begin position="62"/>
        <end position="81"/>
    </location>
</feature>
<feature type="transmembrane region" description="Helical" evidence="1">
    <location>
        <begin position="136"/>
        <end position="161"/>
    </location>
</feature>
<reference evidence="3" key="1">
    <citation type="journal article" date="2020" name="MBio">
        <title>Horizontal gene transfer to a defensive symbiont with a reduced genome amongst a multipartite beetle microbiome.</title>
        <authorList>
            <person name="Waterworth S.C."/>
            <person name="Florez L.V."/>
            <person name="Rees E.R."/>
            <person name="Hertweck C."/>
            <person name="Kaltenpoth M."/>
            <person name="Kwan J.C."/>
        </authorList>
    </citation>
    <scope>NUCLEOTIDE SEQUENCE [LARGE SCALE GENOMIC DNA]</scope>
</reference>
<evidence type="ECO:0008006" key="4">
    <source>
        <dbReference type="Google" id="ProtNLM"/>
    </source>
</evidence>
<keyword evidence="1" id="KW-1133">Transmembrane helix</keyword>
<feature type="transmembrane region" description="Helical" evidence="1">
    <location>
        <begin position="93"/>
        <end position="116"/>
    </location>
</feature>